<gene>
    <name evidence="2" type="ORF">HK097_009764</name>
</gene>
<keyword evidence="3" id="KW-1185">Reference proteome</keyword>
<dbReference type="EMBL" id="JADGJD010000677">
    <property type="protein sequence ID" value="KAJ3049216.1"/>
    <property type="molecule type" value="Genomic_DNA"/>
</dbReference>
<sequence length="125" mass="14747">MDEDAEVDYDEDGYMDEDTPGWPTPHEVKADDVANGSVDMQGIDWSNSRIQLSREELHVQRIKGYQNYKNLATPHDVIEKEIRRNRTDGEFYRFAYTNMDVKCSYVHFQLRNLVWATSKNDVFYT</sequence>
<reference evidence="2" key="1">
    <citation type="submission" date="2020-05" db="EMBL/GenBank/DDBJ databases">
        <title>Phylogenomic resolution of chytrid fungi.</title>
        <authorList>
            <person name="Stajich J.E."/>
            <person name="Amses K."/>
            <person name="Simmons R."/>
            <person name="Seto K."/>
            <person name="Myers J."/>
            <person name="Bonds A."/>
            <person name="Quandt C.A."/>
            <person name="Barry K."/>
            <person name="Liu P."/>
            <person name="Grigoriev I."/>
            <person name="Longcore J.E."/>
            <person name="James T.Y."/>
        </authorList>
    </citation>
    <scope>NUCLEOTIDE SEQUENCE</scope>
    <source>
        <strain evidence="2">JEL0318</strain>
    </source>
</reference>
<evidence type="ECO:0000313" key="2">
    <source>
        <dbReference type="EMBL" id="KAJ3049216.1"/>
    </source>
</evidence>
<dbReference type="PANTHER" id="PTHR43991:SF12">
    <property type="entry name" value="WD REPEAT PROTEIN (AFU_ORTHOLOGUE AFUA_8G05640)"/>
    <property type="match status" value="1"/>
</dbReference>
<organism evidence="2 3">
    <name type="scientific">Rhizophlyctis rosea</name>
    <dbReference type="NCBI Taxonomy" id="64517"/>
    <lineage>
        <taxon>Eukaryota</taxon>
        <taxon>Fungi</taxon>
        <taxon>Fungi incertae sedis</taxon>
        <taxon>Chytridiomycota</taxon>
        <taxon>Chytridiomycota incertae sedis</taxon>
        <taxon>Chytridiomycetes</taxon>
        <taxon>Rhizophlyctidales</taxon>
        <taxon>Rhizophlyctidaceae</taxon>
        <taxon>Rhizophlyctis</taxon>
    </lineage>
</organism>
<feature type="compositionally biased region" description="Acidic residues" evidence="1">
    <location>
        <begin position="1"/>
        <end position="19"/>
    </location>
</feature>
<evidence type="ECO:0000256" key="1">
    <source>
        <dbReference type="SAM" id="MobiDB-lite"/>
    </source>
</evidence>
<proteinExistence type="predicted"/>
<dbReference type="Proteomes" id="UP001212841">
    <property type="component" value="Unassembled WGS sequence"/>
</dbReference>
<accession>A0AAD5X300</accession>
<feature type="region of interest" description="Disordered" evidence="1">
    <location>
        <begin position="1"/>
        <end position="24"/>
    </location>
</feature>
<evidence type="ECO:0000313" key="3">
    <source>
        <dbReference type="Proteomes" id="UP001212841"/>
    </source>
</evidence>
<dbReference type="AlphaFoldDB" id="A0AAD5X300"/>
<protein>
    <submittedName>
        <fullName evidence="2">Uncharacterized protein</fullName>
    </submittedName>
</protein>
<name>A0AAD5X300_9FUNG</name>
<dbReference type="PANTHER" id="PTHR43991">
    <property type="entry name" value="WD REPEAT PROTEIN (AFU_ORTHOLOGUE AFUA_8G05640)-RELATED"/>
    <property type="match status" value="1"/>
</dbReference>
<feature type="non-terminal residue" evidence="2">
    <location>
        <position position="125"/>
    </location>
</feature>
<comment type="caution">
    <text evidence="2">The sequence shown here is derived from an EMBL/GenBank/DDBJ whole genome shotgun (WGS) entry which is preliminary data.</text>
</comment>